<name>F2R728_STRVP</name>
<gene>
    <name evidence="3" type="ordered locus">SVEN_0433</name>
</gene>
<feature type="compositionally biased region" description="Basic residues" evidence="1">
    <location>
        <begin position="74"/>
        <end position="87"/>
    </location>
</feature>
<feature type="compositionally biased region" description="Pro residues" evidence="1">
    <location>
        <begin position="135"/>
        <end position="145"/>
    </location>
</feature>
<dbReference type="STRING" id="953739.SVEN_0433"/>
<dbReference type="Proteomes" id="UP000006854">
    <property type="component" value="Chromosome"/>
</dbReference>
<dbReference type="InterPro" id="IPR014044">
    <property type="entry name" value="CAP_dom"/>
</dbReference>
<feature type="region of interest" description="Disordered" evidence="1">
    <location>
        <begin position="214"/>
        <end position="257"/>
    </location>
</feature>
<proteinExistence type="predicted"/>
<dbReference type="EMBL" id="FR845719">
    <property type="protein sequence ID" value="CCA53720.1"/>
    <property type="molecule type" value="Genomic_DNA"/>
</dbReference>
<feature type="region of interest" description="Disordered" evidence="1">
    <location>
        <begin position="130"/>
        <end position="165"/>
    </location>
</feature>
<reference evidence="3 4" key="1">
    <citation type="journal article" date="2011" name="BMC Genomics">
        <title>Genome-wide analysis of the role of GlnR in Streptomyces venezuelae provides new insights into global nitrogen regulation in actinomycetes.</title>
        <authorList>
            <person name="Pullan S.T."/>
            <person name="Bibb M.J."/>
            <person name="Merrick M."/>
        </authorList>
    </citation>
    <scope>NUCLEOTIDE SEQUENCE [LARGE SCALE GENOMIC DNA]</scope>
    <source>
        <strain evidence="4">ATCC 10712 / CBS 650.69 / DSM 40230 / JCM 4526 / NBRC 13096 / PD 04745</strain>
    </source>
</reference>
<feature type="domain" description="SCP" evidence="2">
    <location>
        <begin position="207"/>
        <end position="320"/>
    </location>
</feature>
<evidence type="ECO:0000256" key="1">
    <source>
        <dbReference type="SAM" id="MobiDB-lite"/>
    </source>
</evidence>
<dbReference type="InterPro" id="IPR035940">
    <property type="entry name" value="CAP_sf"/>
</dbReference>
<dbReference type="SUPFAM" id="SSF55797">
    <property type="entry name" value="PR-1-like"/>
    <property type="match status" value="1"/>
</dbReference>
<evidence type="ECO:0000259" key="2">
    <source>
        <dbReference type="Pfam" id="PF00188"/>
    </source>
</evidence>
<feature type="compositionally biased region" description="Basic and acidic residues" evidence="1">
    <location>
        <begin position="28"/>
        <end position="45"/>
    </location>
</feature>
<dbReference type="CDD" id="cd05379">
    <property type="entry name" value="CAP_bacterial"/>
    <property type="match status" value="1"/>
</dbReference>
<dbReference type="PANTHER" id="PTHR31157">
    <property type="entry name" value="SCP DOMAIN-CONTAINING PROTEIN"/>
    <property type="match status" value="1"/>
</dbReference>
<feature type="compositionally biased region" description="Low complexity" evidence="1">
    <location>
        <begin position="10"/>
        <end position="25"/>
    </location>
</feature>
<protein>
    <recommendedName>
        <fullName evidence="2">SCP domain-containing protein</fullName>
    </recommendedName>
</protein>
<dbReference type="Gene3D" id="3.40.33.10">
    <property type="entry name" value="CAP"/>
    <property type="match status" value="1"/>
</dbReference>
<evidence type="ECO:0000313" key="3">
    <source>
        <dbReference type="EMBL" id="CCA53720.1"/>
    </source>
</evidence>
<accession>F2R728</accession>
<dbReference type="KEGG" id="sve:SVEN_0433"/>
<feature type="region of interest" description="Disordered" evidence="1">
    <location>
        <begin position="1"/>
        <end position="87"/>
    </location>
</feature>
<organism evidence="3 4">
    <name type="scientific">Streptomyces venezuelae (strain ATCC 10712 / CBS 650.69 / DSM 40230 / JCM 4526 / NBRC 13096 / PD 04745)</name>
    <dbReference type="NCBI Taxonomy" id="953739"/>
    <lineage>
        <taxon>Bacteria</taxon>
        <taxon>Bacillati</taxon>
        <taxon>Actinomycetota</taxon>
        <taxon>Actinomycetes</taxon>
        <taxon>Kitasatosporales</taxon>
        <taxon>Streptomycetaceae</taxon>
        <taxon>Streptomyces</taxon>
    </lineage>
</organism>
<dbReference type="Pfam" id="PF00188">
    <property type="entry name" value="CAP"/>
    <property type="match status" value="1"/>
</dbReference>
<dbReference type="AlphaFoldDB" id="F2R728"/>
<dbReference type="PANTHER" id="PTHR31157:SF1">
    <property type="entry name" value="SCP DOMAIN-CONTAINING PROTEIN"/>
    <property type="match status" value="1"/>
</dbReference>
<dbReference type="eggNOG" id="COG2340">
    <property type="taxonomic scope" value="Bacteria"/>
</dbReference>
<keyword evidence="4" id="KW-1185">Reference proteome</keyword>
<dbReference type="PATRIC" id="fig|953739.5.peg.6001"/>
<sequence length="324" mass="33651">MSGWPGPDSVIAVAPVALPAPDRPATTARERSSMRHHDRPGRPEDPEPGAHPGGFAPDAAPEPAPEAGPAARTGGRHRKGGVLRPRRPSFRTAVTLAGAAAALLTVTTGMYVATVSGSVTAAAPGAVRGTAPGLPTAPPSAPTPSPLRKTPATPAVDREQAPAQPREQLAGYERHGVAPGAAPPAGTKAAVTPAGKAARYVQDVVALANAEREKAGCAPLRSESHLRTAAQGHADDMSARDYYQHDNPEGRDAGDRITGAGYTWSTWGENIHRGPKTPARAMEDWMDSPGHRANILNCAFKDIGVGVNLTANGPWWVQDFGARR</sequence>
<evidence type="ECO:0000313" key="4">
    <source>
        <dbReference type="Proteomes" id="UP000006854"/>
    </source>
</evidence>
<feature type="compositionally biased region" description="Basic and acidic residues" evidence="1">
    <location>
        <begin position="233"/>
        <end position="255"/>
    </location>
</feature>
<dbReference type="HOGENOM" id="CLU_048111_2_1_11"/>